<dbReference type="RefSeq" id="WP_044221469.1">
    <property type="nucleotide sequence ID" value="NZ_JBKAGJ010000029.1"/>
</dbReference>
<comment type="caution">
    <text evidence="1">The sequence shown here is derived from an EMBL/GenBank/DDBJ whole genome shotgun (WGS) entry which is preliminary data.</text>
</comment>
<organism evidence="1 2">
    <name type="scientific">Phaeodactylibacter xiamenensis</name>
    <dbReference type="NCBI Taxonomy" id="1524460"/>
    <lineage>
        <taxon>Bacteria</taxon>
        <taxon>Pseudomonadati</taxon>
        <taxon>Bacteroidota</taxon>
        <taxon>Saprospiria</taxon>
        <taxon>Saprospirales</taxon>
        <taxon>Haliscomenobacteraceae</taxon>
        <taxon>Phaeodactylibacter</taxon>
    </lineage>
</organism>
<dbReference type="Proteomes" id="UP000029736">
    <property type="component" value="Unassembled WGS sequence"/>
</dbReference>
<sequence>MTVKTDRLQLIALIASTEDEQLITELKETAERRKVLQYFSEPTRTYISVEELAQEQNYNLREVLSARGALDIDGEEYSELLRLLEE</sequence>
<reference evidence="1 2" key="1">
    <citation type="journal article" date="2014" name="Int. J. Syst. Evol. Microbiol.">
        <title>Phaeodactylibacter xiamenensis gen. nov., sp. nov., a member of the family Saprospiraceae isolated from the marine alga Phaeodactylum tricornutum.</title>
        <authorList>
            <person name="Chen Z.Jr."/>
            <person name="Lei X."/>
            <person name="Lai Q."/>
            <person name="Li Y."/>
            <person name="Zhang B."/>
            <person name="Zhang J."/>
            <person name="Zhang H."/>
            <person name="Yang L."/>
            <person name="Zheng W."/>
            <person name="Tian Y."/>
            <person name="Yu Z."/>
            <person name="Xu H.Jr."/>
            <person name="Zheng T."/>
        </authorList>
    </citation>
    <scope>NUCLEOTIDE SEQUENCE [LARGE SCALE GENOMIC DNA]</scope>
    <source>
        <strain evidence="1 2">KD52</strain>
    </source>
</reference>
<protein>
    <submittedName>
        <fullName evidence="1">Uncharacterized protein</fullName>
    </submittedName>
</protein>
<dbReference type="STRING" id="1524460.IX84_14075"/>
<proteinExistence type="predicted"/>
<keyword evidence="2" id="KW-1185">Reference proteome</keyword>
<gene>
    <name evidence="1" type="ORF">IX84_14075</name>
</gene>
<accession>A0A098S994</accession>
<evidence type="ECO:0000313" key="1">
    <source>
        <dbReference type="EMBL" id="KGE87662.1"/>
    </source>
</evidence>
<dbReference type="AlphaFoldDB" id="A0A098S994"/>
<dbReference type="EMBL" id="JPOS01000034">
    <property type="protein sequence ID" value="KGE87662.1"/>
    <property type="molecule type" value="Genomic_DNA"/>
</dbReference>
<name>A0A098S994_9BACT</name>
<evidence type="ECO:0000313" key="2">
    <source>
        <dbReference type="Proteomes" id="UP000029736"/>
    </source>
</evidence>